<evidence type="ECO:0000256" key="1">
    <source>
        <dbReference type="ARBA" id="ARBA00005594"/>
    </source>
</evidence>
<evidence type="ECO:0000256" key="5">
    <source>
        <dbReference type="ARBA" id="ARBA00022840"/>
    </source>
</evidence>
<dbReference type="PANTHER" id="PTHR43740:SF2">
    <property type="entry name" value="LEUCINE--TRNA LIGASE, MITOCHONDRIAL"/>
    <property type="match status" value="1"/>
</dbReference>
<dbReference type="SUPFAM" id="SSF52374">
    <property type="entry name" value="Nucleotidylyl transferase"/>
    <property type="match status" value="1"/>
</dbReference>
<evidence type="ECO:0000256" key="6">
    <source>
        <dbReference type="ARBA" id="ARBA00022917"/>
    </source>
</evidence>
<dbReference type="InterPro" id="IPR009008">
    <property type="entry name" value="Val/Leu/Ile-tRNA-synth_edit"/>
</dbReference>
<evidence type="ECO:0000256" key="10">
    <source>
        <dbReference type="RuleBase" id="RU363039"/>
    </source>
</evidence>
<evidence type="ECO:0000256" key="2">
    <source>
        <dbReference type="ARBA" id="ARBA00022490"/>
    </source>
</evidence>
<protein>
    <recommendedName>
        <fullName evidence="9">Leucine--tRNA ligase</fullName>
        <ecNumber evidence="9">6.1.1.4</ecNumber>
    </recommendedName>
    <alternativeName>
        <fullName evidence="9">Leucyl-tRNA synthetase</fullName>
        <shortName evidence="9">LeuRS</shortName>
    </alternativeName>
</protein>
<evidence type="ECO:0000259" key="11">
    <source>
        <dbReference type="Pfam" id="PF08264"/>
    </source>
</evidence>
<proteinExistence type="inferred from homology"/>
<dbReference type="EMBL" id="JRLV01000014">
    <property type="protein sequence ID" value="KGO79919.1"/>
    <property type="molecule type" value="Genomic_DNA"/>
</dbReference>
<dbReference type="eggNOG" id="COG0495">
    <property type="taxonomic scope" value="Bacteria"/>
</dbReference>
<dbReference type="RefSeq" id="WP_035134487.1">
    <property type="nucleotide sequence ID" value="NZ_JRLV01000014.1"/>
</dbReference>
<dbReference type="FunFam" id="3.40.50.620:FF:000060">
    <property type="entry name" value="Leucine--tRNA ligase"/>
    <property type="match status" value="1"/>
</dbReference>
<dbReference type="EC" id="6.1.1.4" evidence="9"/>
<dbReference type="InterPro" id="IPR002302">
    <property type="entry name" value="Leu-tRNA-ligase"/>
</dbReference>
<dbReference type="Gene3D" id="3.90.740.10">
    <property type="entry name" value="Valyl/Leucyl/Isoleucyl-tRNA synthetase, editing domain"/>
    <property type="match status" value="1"/>
</dbReference>
<evidence type="ECO:0000313" key="14">
    <source>
        <dbReference type="EMBL" id="KGO79919.1"/>
    </source>
</evidence>
<evidence type="ECO:0000256" key="4">
    <source>
        <dbReference type="ARBA" id="ARBA00022741"/>
    </source>
</evidence>
<dbReference type="GO" id="GO:0004823">
    <property type="term" value="F:leucine-tRNA ligase activity"/>
    <property type="evidence" value="ECO:0007669"/>
    <property type="project" value="UniProtKB-UniRule"/>
</dbReference>
<dbReference type="Pfam" id="PF09334">
    <property type="entry name" value="tRNA-synt_1g"/>
    <property type="match status" value="1"/>
</dbReference>
<dbReference type="PANTHER" id="PTHR43740">
    <property type="entry name" value="LEUCYL-TRNA SYNTHETASE"/>
    <property type="match status" value="1"/>
</dbReference>
<accession>A0A0A2LJ12</accession>
<dbReference type="PROSITE" id="PS00178">
    <property type="entry name" value="AA_TRNA_LIGASE_I"/>
    <property type="match status" value="1"/>
</dbReference>
<dbReference type="FunFam" id="1.10.730.10:FF:000011">
    <property type="entry name" value="Leucine--tRNA ligase chloroplastic/mitochondrial"/>
    <property type="match status" value="1"/>
</dbReference>
<keyword evidence="5 9" id="KW-0067">ATP-binding</keyword>
<dbReference type="SUPFAM" id="SSF50677">
    <property type="entry name" value="ValRS/IleRS/LeuRS editing domain"/>
    <property type="match status" value="1"/>
</dbReference>
<evidence type="ECO:0000313" key="15">
    <source>
        <dbReference type="Proteomes" id="UP000030129"/>
    </source>
</evidence>
<dbReference type="STRING" id="1406840.Q763_11990"/>
<dbReference type="InterPro" id="IPR001412">
    <property type="entry name" value="aa-tRNA-synth_I_CS"/>
</dbReference>
<dbReference type="FunFam" id="3.40.50.620:FF:000154">
    <property type="entry name" value="Leucine--tRNA ligase"/>
    <property type="match status" value="1"/>
</dbReference>
<feature type="domain" description="Methionyl/Valyl/Leucyl/Isoleucyl-tRNA synthetase anticodon-binding" evidence="11">
    <location>
        <begin position="800"/>
        <end position="915"/>
    </location>
</feature>
<keyword evidence="2 9" id="KW-0963">Cytoplasm</keyword>
<dbReference type="GO" id="GO:0005524">
    <property type="term" value="F:ATP binding"/>
    <property type="evidence" value="ECO:0007669"/>
    <property type="project" value="UniProtKB-UniRule"/>
</dbReference>
<dbReference type="Pfam" id="PF13603">
    <property type="entry name" value="tRNA-synt_1_2"/>
    <property type="match status" value="1"/>
</dbReference>
<dbReference type="Proteomes" id="UP000030129">
    <property type="component" value="Unassembled WGS sequence"/>
</dbReference>
<dbReference type="NCBIfam" id="TIGR00396">
    <property type="entry name" value="leuS_bact"/>
    <property type="match status" value="1"/>
</dbReference>
<sequence>MKYNPNEIEARWQKYWAENGTFMAEDVSDKPKYYVLDMFPYPSGAGLHVGHPLGYIASDIYARYKRHKGFNVLHPQGYDSFGLPAEQYAIQTGQHPAITTETNIARYREQLDKIGFSFDWDREVRTSNPEYYKWTQWIFIQLFNSWFDIDANKAEDIRALVIEFEANGNTKVNAVCDDNIPAFTAAEWKGYSGEEQQKILLKYRLTYLAETEVNWCPALGTVLANDEIVNGVSERGGHPVVRKKMTQWSMRISAYAERLLQGLDTIDWTDSLKDSQRNWIGKSVGAAVTFKVKDNHNKFLHLLTGDDTGEFAIDVFTTRPDTIFGVSFMTLAPEHELVAKITTPEQKEAVEAYIEATSRKSERERMADVKTISGVFTGAYAEHPFTKEPIPVWIGDYVLAGYGTGAVMAVPAGDQRDYDFAKHFNIPIKNIFDGVDISEEAYGAKEGVKLKDSDFLNGLDYKKATKKAIEALEDIGQGKGKTNYRLRDAVFSRQRYWGEPFPVYYVNGLPQMIEDKYLPIRLPEVEKYLPTEDGQPPLGNSKEWAWSVAEHKVVSNDLIDNVSVFPLELNTMPGWAGSSWYWLRYMDPHNDEEFVSKKAQEYWESVDLYIGGSEHATGHLLYSRFWNKFLKDRGFITQEEPFKKLINQGMILGMSAIVYRVSGTNQYVSKGLKQNYETEELRVDVNLVNASDEIDVEALKNWQPQFNDAEFILEDGKYFVGREVEKMSKRWYNVVNPDDICEQYGADTLRLYEMFLGPLEQAKPWNTAGITGVSGFLKKLWKLYFDDNGLIVNTNQPSKEAYKILHKTIKKVQEDIENFSFNTSVSSFMIAVNELSAIKCHERTILEPFTILISPYAPHIAEELWHRLGHQESISKVPFPKFNPEHLVESSKEYPVSFNGKMRFKIELPMDMPVPEIEKTILADERTVQQLDGRAPKKVIVVPGKIINIVG</sequence>
<feature type="domain" description="Methionyl/Leucyl tRNA synthetase" evidence="12">
    <location>
        <begin position="38"/>
        <end position="142"/>
    </location>
</feature>
<name>A0A0A2LJ12_9FLAO</name>
<dbReference type="Gene3D" id="1.10.730.10">
    <property type="entry name" value="Isoleucyl-tRNA Synthetase, Domain 1"/>
    <property type="match status" value="2"/>
</dbReference>
<dbReference type="InterPro" id="IPR013155">
    <property type="entry name" value="M/V/L/I-tRNA-synth_anticd-bd"/>
</dbReference>
<evidence type="ECO:0000256" key="3">
    <source>
        <dbReference type="ARBA" id="ARBA00022598"/>
    </source>
</evidence>
<dbReference type="InterPro" id="IPR025709">
    <property type="entry name" value="Leu_tRNA-synth_edit"/>
</dbReference>
<dbReference type="HAMAP" id="MF_00049_B">
    <property type="entry name" value="Leu_tRNA_synth_B"/>
    <property type="match status" value="1"/>
</dbReference>
<dbReference type="FunFam" id="3.40.50.620:FF:000056">
    <property type="entry name" value="Leucine--tRNA ligase"/>
    <property type="match status" value="1"/>
</dbReference>
<evidence type="ECO:0000256" key="9">
    <source>
        <dbReference type="HAMAP-Rule" id="MF_00049"/>
    </source>
</evidence>
<comment type="subcellular location">
    <subcellularLocation>
        <location evidence="9">Cytoplasm</location>
    </subcellularLocation>
</comment>
<dbReference type="Pfam" id="PF08264">
    <property type="entry name" value="Anticodon_1"/>
    <property type="match status" value="1"/>
</dbReference>
<dbReference type="GO" id="GO:0006429">
    <property type="term" value="P:leucyl-tRNA aminoacylation"/>
    <property type="evidence" value="ECO:0007669"/>
    <property type="project" value="UniProtKB-UniRule"/>
</dbReference>
<organism evidence="14 15">
    <name type="scientific">Flavobacterium beibuense F44-8</name>
    <dbReference type="NCBI Taxonomy" id="1406840"/>
    <lineage>
        <taxon>Bacteria</taxon>
        <taxon>Pseudomonadati</taxon>
        <taxon>Bacteroidota</taxon>
        <taxon>Flavobacteriia</taxon>
        <taxon>Flavobacteriales</taxon>
        <taxon>Flavobacteriaceae</taxon>
        <taxon>Flavobacterium</taxon>
    </lineage>
</organism>
<comment type="catalytic activity">
    <reaction evidence="8 9">
        <text>tRNA(Leu) + L-leucine + ATP = L-leucyl-tRNA(Leu) + AMP + diphosphate</text>
        <dbReference type="Rhea" id="RHEA:11688"/>
        <dbReference type="Rhea" id="RHEA-COMP:9613"/>
        <dbReference type="Rhea" id="RHEA-COMP:9622"/>
        <dbReference type="ChEBI" id="CHEBI:30616"/>
        <dbReference type="ChEBI" id="CHEBI:33019"/>
        <dbReference type="ChEBI" id="CHEBI:57427"/>
        <dbReference type="ChEBI" id="CHEBI:78442"/>
        <dbReference type="ChEBI" id="CHEBI:78494"/>
        <dbReference type="ChEBI" id="CHEBI:456215"/>
        <dbReference type="EC" id="6.1.1.4"/>
    </reaction>
</comment>
<evidence type="ECO:0000256" key="8">
    <source>
        <dbReference type="ARBA" id="ARBA00047469"/>
    </source>
</evidence>
<comment type="similarity">
    <text evidence="1 9 10">Belongs to the class-I aminoacyl-tRNA synthetase family.</text>
</comment>
<reference evidence="14 15" key="1">
    <citation type="submission" date="2013-09" db="EMBL/GenBank/DDBJ databases">
        <authorList>
            <person name="Zeng Z."/>
            <person name="Chen C."/>
        </authorList>
    </citation>
    <scope>NUCLEOTIDE SEQUENCE [LARGE SCALE GENOMIC DNA]</scope>
    <source>
        <strain evidence="14 15">F44-8</strain>
    </source>
</reference>
<dbReference type="SUPFAM" id="SSF47323">
    <property type="entry name" value="Anticodon-binding domain of a subclass of class I aminoacyl-tRNA synthetases"/>
    <property type="match status" value="1"/>
</dbReference>
<dbReference type="PRINTS" id="PR00985">
    <property type="entry name" value="TRNASYNTHLEU"/>
</dbReference>
<dbReference type="InterPro" id="IPR009080">
    <property type="entry name" value="tRNAsynth_Ia_anticodon-bd"/>
</dbReference>
<keyword evidence="3 9" id="KW-0436">Ligase</keyword>
<evidence type="ECO:0000259" key="12">
    <source>
        <dbReference type="Pfam" id="PF09334"/>
    </source>
</evidence>
<evidence type="ECO:0000256" key="7">
    <source>
        <dbReference type="ARBA" id="ARBA00023146"/>
    </source>
</evidence>
<feature type="domain" description="Leucyl-tRNA synthetase editing" evidence="13">
    <location>
        <begin position="277"/>
        <end position="472"/>
    </location>
</feature>
<dbReference type="InterPro" id="IPR014729">
    <property type="entry name" value="Rossmann-like_a/b/a_fold"/>
</dbReference>
<dbReference type="CDD" id="cd07958">
    <property type="entry name" value="Anticodon_Ia_Leu_BEm"/>
    <property type="match status" value="1"/>
</dbReference>
<comment type="caution">
    <text evidence="14">The sequence shown here is derived from an EMBL/GenBank/DDBJ whole genome shotgun (WGS) entry which is preliminary data.</text>
</comment>
<dbReference type="AlphaFoldDB" id="A0A0A2LJ12"/>
<gene>
    <name evidence="9" type="primary">leuS</name>
    <name evidence="14" type="ORF">Q763_11990</name>
</gene>
<evidence type="ECO:0000259" key="13">
    <source>
        <dbReference type="Pfam" id="PF13603"/>
    </source>
</evidence>
<keyword evidence="6 9" id="KW-0648">Protein biosynthesis</keyword>
<dbReference type="Gene3D" id="3.40.50.620">
    <property type="entry name" value="HUPs"/>
    <property type="match status" value="2"/>
</dbReference>
<comment type="caution">
    <text evidence="9">Lacks conserved residue(s) required for the propagation of feature annotation.</text>
</comment>
<keyword evidence="7 9" id="KW-0030">Aminoacyl-tRNA synthetase</keyword>
<dbReference type="GO" id="GO:0005829">
    <property type="term" value="C:cytosol"/>
    <property type="evidence" value="ECO:0007669"/>
    <property type="project" value="TreeGrafter"/>
</dbReference>
<dbReference type="GO" id="GO:0002161">
    <property type="term" value="F:aminoacyl-tRNA deacylase activity"/>
    <property type="evidence" value="ECO:0007669"/>
    <property type="project" value="InterPro"/>
</dbReference>
<dbReference type="InterPro" id="IPR015413">
    <property type="entry name" value="Methionyl/Leucyl_tRNA_Synth"/>
</dbReference>
<keyword evidence="4 9" id="KW-0547">Nucleotide-binding</keyword>
<keyword evidence="15" id="KW-1185">Reference proteome</keyword>
<feature type="binding site" evidence="9">
    <location>
        <position position="729"/>
    </location>
    <ligand>
        <name>ATP</name>
        <dbReference type="ChEBI" id="CHEBI:30616"/>
    </ligand>
</feature>